<organism evidence="3 4">
    <name type="scientific">Roseomonas marmotae</name>
    <dbReference type="NCBI Taxonomy" id="2768161"/>
    <lineage>
        <taxon>Bacteria</taxon>
        <taxon>Pseudomonadati</taxon>
        <taxon>Pseudomonadota</taxon>
        <taxon>Alphaproteobacteria</taxon>
        <taxon>Acetobacterales</taxon>
        <taxon>Roseomonadaceae</taxon>
        <taxon>Roseomonas</taxon>
    </lineage>
</organism>
<feature type="domain" description="YhdP central" evidence="2">
    <location>
        <begin position="380"/>
        <end position="823"/>
    </location>
</feature>
<protein>
    <submittedName>
        <fullName evidence="3">DUF3971 domain-containing protein</fullName>
    </submittedName>
</protein>
<evidence type="ECO:0000256" key="1">
    <source>
        <dbReference type="SAM" id="Phobius"/>
    </source>
</evidence>
<dbReference type="Pfam" id="PF13116">
    <property type="entry name" value="YhdP"/>
    <property type="match status" value="1"/>
</dbReference>
<keyword evidence="1" id="KW-0812">Transmembrane</keyword>
<evidence type="ECO:0000313" key="3">
    <source>
        <dbReference type="EMBL" id="MBO1075342.1"/>
    </source>
</evidence>
<gene>
    <name evidence="3" type="ORF">IAI60_12075</name>
</gene>
<dbReference type="InterPro" id="IPR025263">
    <property type="entry name" value="YhdP_central"/>
</dbReference>
<feature type="transmembrane region" description="Helical" evidence="1">
    <location>
        <begin position="12"/>
        <end position="39"/>
    </location>
</feature>
<comment type="caution">
    <text evidence="3">The sequence shown here is derived from an EMBL/GenBank/DDBJ whole genome shotgun (WGS) entry which is preliminary data.</text>
</comment>
<name>A0ABS3KD17_9PROT</name>
<sequence>MPGLSGQALRKGAWLCGVALRALMALLLVAGLAIAALSWRLAQGPLHVTMLNRVVEQLAARAGLEQNLKVEDIVLAWNGFRGGAAAPLAVRVSGIQLRDETGALRQELPDLAVSLSLRRLLIGEIAPTEVTLRDPRIVLERDADGGVSLAMGEHSGSDSGDAEGGWLLGQLLGAEQETSLFGSLRSVVITGGRVIILDRQLRLTWDLQAVSVTLRRVDRDSAEGEGTAQLVLPQNGGSVPVLLTARASGKGPHVEGNLILPALEPAKLAGLMPALAPLGLLDASVSLDVRGVLDGGSRNPPQLDLGLRIGPGSLALGPARRMAFRGMDLRASGSPEQLRLDKLTLTLPPATSRPGGLPAVPPVLTATGQAALQEGRWRGGLSLTLNRMDAAALFTYWPQELAPNARSWLMENVTAGVAESGKFSLSAESGEDLSGFRLTDAGGTLRMEGATIHWLRPIPPVENVSGTVRLGLKEVVVEATGGRQSGTDLVSPSTTVRLFALDTSSEQMEITGRLRGPVPDAVALLRHPRLKLFEKRPLDLKEPGGQLDANLRLAMPLLADLPTEAIRVNVQARLTALRLADVVAGQNLERGTADLSVDNARLRASGNAQLGGIPTKLSMEMSFRPGPPSQVVERIQASGRTDIATLERFGLDLEGLASGPVSVEAVMEKPRSGVTRVELRSDLRDARMMLTPLAWQKAPGQPASARAELRVSGERLQSLQELEVEAPQLSLRGSGTFTQTNQLERLEIAGAAIGRSRFSGDVRPPAQRRAAWSIRMRGPLLDLEPILEDEKSAEGTGAAMASSAPDVVVDAQFDRVLLGDARFLTAVRGQIRADAAGVLRQGRVTGQAAGRGPFDVSVTPRGAGRELRLTSEDAGALLAAFDVLQQVRGGRLSVNASWPSNHPGSPLSGTAELENFAVMDAPAIGKLLQALTVYGVFDAVQGPGLTFSRLNAPFTLSPRKLTVRDAHAFSASLGLTVTGEMDRQRRVLAMNGTIVPAYVVNTLLGRLPVIGRLFSPERGGGLFAASFQVDGPVDNPNVTVNPLSMLTPGFLRGLFGGGRQATP</sequence>
<keyword evidence="1" id="KW-0472">Membrane</keyword>
<evidence type="ECO:0000313" key="4">
    <source>
        <dbReference type="Proteomes" id="UP001518990"/>
    </source>
</evidence>
<reference evidence="3 4" key="1">
    <citation type="submission" date="2020-09" db="EMBL/GenBank/DDBJ databases">
        <title>Roseomonas.</title>
        <authorList>
            <person name="Zhu W."/>
        </authorList>
    </citation>
    <scope>NUCLEOTIDE SEQUENCE [LARGE SCALE GENOMIC DNA]</scope>
    <source>
        <strain evidence="3 4">1311</strain>
    </source>
</reference>
<dbReference type="EMBL" id="JACTNF010000011">
    <property type="protein sequence ID" value="MBO1075342.1"/>
    <property type="molecule type" value="Genomic_DNA"/>
</dbReference>
<keyword evidence="1" id="KW-1133">Transmembrane helix</keyword>
<evidence type="ECO:0000259" key="2">
    <source>
        <dbReference type="Pfam" id="PF13116"/>
    </source>
</evidence>
<proteinExistence type="predicted"/>
<accession>A0ABS3KD17</accession>
<keyword evidence="4" id="KW-1185">Reference proteome</keyword>
<dbReference type="Proteomes" id="UP001518990">
    <property type="component" value="Unassembled WGS sequence"/>
</dbReference>